<protein>
    <submittedName>
        <fullName evidence="2">Uncharacterized protein</fullName>
    </submittedName>
</protein>
<proteinExistence type="predicted"/>
<evidence type="ECO:0000313" key="2">
    <source>
        <dbReference type="EMBL" id="PJJ61177.1"/>
    </source>
</evidence>
<dbReference type="AlphaFoldDB" id="A0A2M9BTB9"/>
<keyword evidence="1" id="KW-0472">Membrane</keyword>
<dbReference type="Proteomes" id="UP000228535">
    <property type="component" value="Unassembled WGS sequence"/>
</dbReference>
<dbReference type="EMBL" id="PGFA01000001">
    <property type="protein sequence ID" value="PJJ61177.1"/>
    <property type="molecule type" value="Genomic_DNA"/>
</dbReference>
<evidence type="ECO:0000256" key="1">
    <source>
        <dbReference type="SAM" id="Phobius"/>
    </source>
</evidence>
<gene>
    <name evidence="2" type="ORF">CLV45_2615</name>
</gene>
<keyword evidence="1" id="KW-1133">Transmembrane helix</keyword>
<sequence>MLVLGSIILLYLLILLLMLTPEGCLGSNWGSALCGGAGFLLAGGVAYGLFKIRLIESYSPVWFFALVGLLTLLFTIALTHAAVAW</sequence>
<accession>A0A2M9BTB9</accession>
<comment type="caution">
    <text evidence="2">The sequence shown here is derived from an EMBL/GenBank/DDBJ whole genome shotgun (WGS) entry which is preliminary data.</text>
</comment>
<organism evidence="2 3">
    <name type="scientific">Hymenobacter chitinivorans DSM 11115</name>
    <dbReference type="NCBI Taxonomy" id="1121954"/>
    <lineage>
        <taxon>Bacteria</taxon>
        <taxon>Pseudomonadati</taxon>
        <taxon>Bacteroidota</taxon>
        <taxon>Cytophagia</taxon>
        <taxon>Cytophagales</taxon>
        <taxon>Hymenobacteraceae</taxon>
        <taxon>Hymenobacter</taxon>
    </lineage>
</organism>
<feature type="transmembrane region" description="Helical" evidence="1">
    <location>
        <begin position="62"/>
        <end position="83"/>
    </location>
</feature>
<keyword evidence="1" id="KW-0812">Transmembrane</keyword>
<reference evidence="2 3" key="1">
    <citation type="submission" date="2017-11" db="EMBL/GenBank/DDBJ databases">
        <title>Genomic Encyclopedia of Archaeal and Bacterial Type Strains, Phase II (KMG-II): From Individual Species to Whole Genera.</title>
        <authorList>
            <person name="Goeker M."/>
        </authorList>
    </citation>
    <scope>NUCLEOTIDE SEQUENCE [LARGE SCALE GENOMIC DNA]</scope>
    <source>
        <strain evidence="2 3">DSM 11115</strain>
    </source>
</reference>
<keyword evidence="3" id="KW-1185">Reference proteome</keyword>
<feature type="transmembrane region" description="Helical" evidence="1">
    <location>
        <begin position="29"/>
        <end position="50"/>
    </location>
</feature>
<name>A0A2M9BTB9_9BACT</name>
<evidence type="ECO:0000313" key="3">
    <source>
        <dbReference type="Proteomes" id="UP000228535"/>
    </source>
</evidence>